<dbReference type="GO" id="GO:0032870">
    <property type="term" value="P:cellular response to hormone stimulus"/>
    <property type="evidence" value="ECO:0007669"/>
    <property type="project" value="TreeGrafter"/>
</dbReference>
<dbReference type="Gene3D" id="1.20.1070.10">
    <property type="entry name" value="Rhodopsin 7-helix transmembrane proteins"/>
    <property type="match status" value="1"/>
</dbReference>
<evidence type="ECO:0000256" key="7">
    <source>
        <dbReference type="SAM" id="Phobius"/>
    </source>
</evidence>
<dbReference type="OrthoDB" id="5976603at2759"/>
<reference evidence="9" key="1">
    <citation type="submission" date="2022-11" db="UniProtKB">
        <authorList>
            <consortium name="EnsemblMetazoa"/>
        </authorList>
    </citation>
    <scope>IDENTIFICATION</scope>
</reference>
<evidence type="ECO:0000256" key="1">
    <source>
        <dbReference type="ARBA" id="ARBA00004651"/>
    </source>
</evidence>
<evidence type="ECO:0000313" key="10">
    <source>
        <dbReference type="Proteomes" id="UP000887567"/>
    </source>
</evidence>
<protein>
    <recommendedName>
        <fullName evidence="8">G-protein coupled receptors family 1 profile domain-containing protein</fullName>
    </recommendedName>
</protein>
<evidence type="ECO:0000313" key="9">
    <source>
        <dbReference type="EnsemblMetazoa" id="XP_028512803.1"/>
    </source>
</evidence>
<evidence type="ECO:0000259" key="8">
    <source>
        <dbReference type="PROSITE" id="PS50262"/>
    </source>
</evidence>
<keyword evidence="3 7" id="KW-0812">Transmembrane</keyword>
<evidence type="ECO:0000256" key="5">
    <source>
        <dbReference type="ARBA" id="ARBA00023136"/>
    </source>
</evidence>
<dbReference type="RefSeq" id="XP_028512803.1">
    <property type="nucleotide sequence ID" value="XM_028657002.1"/>
</dbReference>
<proteinExistence type="predicted"/>
<keyword evidence="10" id="KW-1185">Reference proteome</keyword>
<dbReference type="Pfam" id="PF00001">
    <property type="entry name" value="7tm_1"/>
    <property type="match status" value="1"/>
</dbReference>
<keyword evidence="2" id="KW-1003">Cell membrane</keyword>
<keyword evidence="4 7" id="KW-1133">Transmembrane helix</keyword>
<dbReference type="GO" id="GO:0004930">
    <property type="term" value="F:G protein-coupled receptor activity"/>
    <property type="evidence" value="ECO:0007669"/>
    <property type="project" value="InterPro"/>
</dbReference>
<feature type="domain" description="G-protein coupled receptors family 1 profile" evidence="8">
    <location>
        <begin position="1"/>
        <end position="169"/>
    </location>
</feature>
<feature type="transmembrane region" description="Helical" evidence="7">
    <location>
        <begin position="115"/>
        <end position="139"/>
    </location>
</feature>
<keyword evidence="6" id="KW-0675">Receptor</keyword>
<evidence type="ECO:0000256" key="3">
    <source>
        <dbReference type="ARBA" id="ARBA00022692"/>
    </source>
</evidence>
<sequence length="223" mass="24884">MAVTFPLKYKGSSSWSKYTIPTIWMASIAVPGHYAVSKTKFCPIEGKFYCIPMPSPVDAILIISLGFGLAHVIIIALYMAIAYKLWTRRIPGEQAAKESGHTSAQKVARKVTQMIICIILAFEISWTPMFIGYVLPVLLTGSVDAHDFIRFFGFKMLMISNGISNFAIYAVFNENYRRAFKETLSCKTLGKIFENVKTKANSNVVRDTRNELTQETSLASISA</sequence>
<dbReference type="PRINTS" id="PR00237">
    <property type="entry name" value="GPCRRHODOPSN"/>
</dbReference>
<dbReference type="SUPFAM" id="SSF81321">
    <property type="entry name" value="Family A G protein-coupled receptor-like"/>
    <property type="match status" value="1"/>
</dbReference>
<dbReference type="CDD" id="cd00637">
    <property type="entry name" value="7tm_classA_rhodopsin-like"/>
    <property type="match status" value="1"/>
</dbReference>
<dbReference type="InterPro" id="IPR017452">
    <property type="entry name" value="GPCR_Rhodpsn_7TM"/>
</dbReference>
<dbReference type="PANTHER" id="PTHR24241">
    <property type="entry name" value="NEUROPEPTIDE RECEPTOR-RELATED G-PROTEIN COUPLED RECEPTOR"/>
    <property type="match status" value="1"/>
</dbReference>
<feature type="transmembrane region" description="Helical" evidence="7">
    <location>
        <begin position="59"/>
        <end position="81"/>
    </location>
</feature>
<evidence type="ECO:0000256" key="4">
    <source>
        <dbReference type="ARBA" id="ARBA00022989"/>
    </source>
</evidence>
<keyword evidence="5 7" id="KW-0472">Membrane</keyword>
<dbReference type="PANTHER" id="PTHR24241:SF76">
    <property type="entry name" value="NEUROPEPTIDE SIFAMIDE RECEPTOR"/>
    <property type="match status" value="1"/>
</dbReference>
<evidence type="ECO:0000256" key="6">
    <source>
        <dbReference type="ARBA" id="ARBA00023170"/>
    </source>
</evidence>
<dbReference type="PROSITE" id="PS50262">
    <property type="entry name" value="G_PROTEIN_RECEP_F1_2"/>
    <property type="match status" value="1"/>
</dbReference>
<dbReference type="GO" id="GO:0042277">
    <property type="term" value="F:peptide binding"/>
    <property type="evidence" value="ECO:0007669"/>
    <property type="project" value="TreeGrafter"/>
</dbReference>
<dbReference type="GO" id="GO:0005886">
    <property type="term" value="C:plasma membrane"/>
    <property type="evidence" value="ECO:0007669"/>
    <property type="project" value="UniProtKB-SubCell"/>
</dbReference>
<accession>A0A913YCV4</accession>
<dbReference type="AlphaFoldDB" id="A0A913YCV4"/>
<dbReference type="Proteomes" id="UP000887567">
    <property type="component" value="Unplaced"/>
</dbReference>
<dbReference type="EnsemblMetazoa" id="XM_028657002.1">
    <property type="protein sequence ID" value="XP_028512803.1"/>
    <property type="gene ID" value="LOC114574439"/>
</dbReference>
<comment type="subcellular location">
    <subcellularLocation>
        <location evidence="1">Cell membrane</location>
        <topology evidence="1">Multi-pass membrane protein</topology>
    </subcellularLocation>
</comment>
<evidence type="ECO:0000256" key="2">
    <source>
        <dbReference type="ARBA" id="ARBA00022475"/>
    </source>
</evidence>
<dbReference type="GeneID" id="114574439"/>
<name>A0A913YCV4_EXADI</name>
<dbReference type="KEGG" id="epa:114574439"/>
<dbReference type="InterPro" id="IPR000276">
    <property type="entry name" value="GPCR_Rhodpsn"/>
</dbReference>
<organism evidence="9 10">
    <name type="scientific">Exaiptasia diaphana</name>
    <name type="common">Tropical sea anemone</name>
    <name type="synonym">Aiptasia pulchella</name>
    <dbReference type="NCBI Taxonomy" id="2652724"/>
    <lineage>
        <taxon>Eukaryota</taxon>
        <taxon>Metazoa</taxon>
        <taxon>Cnidaria</taxon>
        <taxon>Anthozoa</taxon>
        <taxon>Hexacorallia</taxon>
        <taxon>Actiniaria</taxon>
        <taxon>Aiptasiidae</taxon>
        <taxon>Exaiptasia</taxon>
    </lineage>
</organism>
<feature type="transmembrane region" description="Helical" evidence="7">
    <location>
        <begin position="151"/>
        <end position="172"/>
    </location>
</feature>